<dbReference type="PANTHER" id="PTHR30329">
    <property type="entry name" value="STATOR ELEMENT OF FLAGELLAR MOTOR COMPLEX"/>
    <property type="match status" value="1"/>
</dbReference>
<dbReference type="InterPro" id="IPR006665">
    <property type="entry name" value="OmpA-like"/>
</dbReference>
<evidence type="ECO:0000256" key="8">
    <source>
        <dbReference type="SAM" id="MobiDB-lite"/>
    </source>
</evidence>
<keyword evidence="3" id="KW-1003">Cell membrane</keyword>
<comment type="similarity">
    <text evidence="2">Belongs to the MotB family.</text>
</comment>
<protein>
    <submittedName>
        <fullName evidence="11">Flagellar motor protein MotB</fullName>
    </submittedName>
</protein>
<dbReference type="RefSeq" id="WP_155613881.1">
    <property type="nucleotide sequence ID" value="NZ_WNZX01000001.1"/>
</dbReference>
<keyword evidence="6 7" id="KW-0472">Membrane</keyword>
<feature type="compositionally biased region" description="Low complexity" evidence="8">
    <location>
        <begin position="93"/>
        <end position="104"/>
    </location>
</feature>
<evidence type="ECO:0000259" key="10">
    <source>
        <dbReference type="PROSITE" id="PS51123"/>
    </source>
</evidence>
<dbReference type="InterPro" id="IPR050330">
    <property type="entry name" value="Bact_OuterMem_StrucFunc"/>
</dbReference>
<dbReference type="PANTHER" id="PTHR30329:SF21">
    <property type="entry name" value="LIPOPROTEIN YIAD-RELATED"/>
    <property type="match status" value="1"/>
</dbReference>
<name>A0A7X2Z835_9BACL</name>
<keyword evidence="11" id="KW-0282">Flagellum</keyword>
<evidence type="ECO:0000256" key="2">
    <source>
        <dbReference type="ARBA" id="ARBA00008914"/>
    </source>
</evidence>
<dbReference type="GO" id="GO:0005886">
    <property type="term" value="C:plasma membrane"/>
    <property type="evidence" value="ECO:0007669"/>
    <property type="project" value="UniProtKB-SubCell"/>
</dbReference>
<evidence type="ECO:0000313" key="12">
    <source>
        <dbReference type="Proteomes" id="UP000450917"/>
    </source>
</evidence>
<accession>A0A7X2Z835</accession>
<dbReference type="EMBL" id="WNZX01000001">
    <property type="protein sequence ID" value="MUG69485.1"/>
    <property type="molecule type" value="Genomic_DNA"/>
</dbReference>
<proteinExistence type="inferred from homology"/>
<reference evidence="11 12" key="1">
    <citation type="submission" date="2019-11" db="EMBL/GenBank/DDBJ databases">
        <title>Draft genome sequences of five Paenibacillus species of dairy origin.</title>
        <authorList>
            <person name="Olajide A.M."/>
            <person name="Chen S."/>
            <person name="Lapointe G."/>
        </authorList>
    </citation>
    <scope>NUCLEOTIDE SEQUENCE [LARGE SCALE GENOMIC DNA]</scope>
    <source>
        <strain evidence="11 12">2CS3</strain>
    </source>
</reference>
<feature type="transmembrane region" description="Helical" evidence="9">
    <location>
        <begin position="20"/>
        <end position="42"/>
    </location>
</feature>
<comment type="subcellular location">
    <subcellularLocation>
        <location evidence="1">Cell membrane</location>
        <topology evidence="1">Single-pass membrane protein</topology>
    </subcellularLocation>
</comment>
<keyword evidence="11" id="KW-0969">Cilium</keyword>
<gene>
    <name evidence="11" type="primary">motB</name>
    <name evidence="11" type="ORF">GNP93_02220</name>
</gene>
<evidence type="ECO:0000256" key="7">
    <source>
        <dbReference type="PROSITE-ProRule" id="PRU00473"/>
    </source>
</evidence>
<dbReference type="Pfam" id="PF00691">
    <property type="entry name" value="OmpA"/>
    <property type="match status" value="1"/>
</dbReference>
<evidence type="ECO:0000256" key="9">
    <source>
        <dbReference type="SAM" id="Phobius"/>
    </source>
</evidence>
<dbReference type="Gene3D" id="3.30.1330.60">
    <property type="entry name" value="OmpA-like domain"/>
    <property type="match status" value="1"/>
</dbReference>
<dbReference type="Pfam" id="PF13677">
    <property type="entry name" value="MotB_plug"/>
    <property type="match status" value="1"/>
</dbReference>
<keyword evidence="11" id="KW-0966">Cell projection</keyword>
<keyword evidence="12" id="KW-1185">Reference proteome</keyword>
<feature type="region of interest" description="Disordered" evidence="8">
    <location>
        <begin position="80"/>
        <end position="109"/>
    </location>
</feature>
<organism evidence="11 12">
    <name type="scientific">Paenibacillus validus</name>
    <dbReference type="NCBI Taxonomy" id="44253"/>
    <lineage>
        <taxon>Bacteria</taxon>
        <taxon>Bacillati</taxon>
        <taxon>Bacillota</taxon>
        <taxon>Bacilli</taxon>
        <taxon>Bacillales</taxon>
        <taxon>Paenibacillaceae</taxon>
        <taxon>Paenibacillus</taxon>
    </lineage>
</organism>
<evidence type="ECO:0000256" key="5">
    <source>
        <dbReference type="ARBA" id="ARBA00022989"/>
    </source>
</evidence>
<sequence length="270" mass="30680">MSKKKHREHHEEHIDETWLIPYADLLTLLLALFIILFASSQVDSKKYDSIMRSLNSAFTGGTGTFNVSNMIPLQVAPNVDKSKYEDPSNPATAQQQQQEQQAKQFQKEQHDLEQLKERLDQYIADNQLSAELDTQLTDDLLMITIRDNALFSSGSATVKPEATRLAGFISEMLAQYPNYRVEVAGHTDNVPIGSAAFETNWDLSSKRALNFMKILLENDQIGPARFRSIGYGEYHPIDTNDTEEGRSKNRRVEVSILRSMKTPQFEEVPK</sequence>
<dbReference type="PROSITE" id="PS51123">
    <property type="entry name" value="OMPA_2"/>
    <property type="match status" value="1"/>
</dbReference>
<dbReference type="CDD" id="cd07185">
    <property type="entry name" value="OmpA_C-like"/>
    <property type="match status" value="1"/>
</dbReference>
<evidence type="ECO:0000256" key="1">
    <source>
        <dbReference type="ARBA" id="ARBA00004162"/>
    </source>
</evidence>
<keyword evidence="4 9" id="KW-0812">Transmembrane</keyword>
<evidence type="ECO:0000256" key="4">
    <source>
        <dbReference type="ARBA" id="ARBA00022692"/>
    </source>
</evidence>
<evidence type="ECO:0000256" key="6">
    <source>
        <dbReference type="ARBA" id="ARBA00023136"/>
    </source>
</evidence>
<comment type="caution">
    <text evidence="11">The sequence shown here is derived from an EMBL/GenBank/DDBJ whole genome shotgun (WGS) entry which is preliminary data.</text>
</comment>
<dbReference type="InterPro" id="IPR036737">
    <property type="entry name" value="OmpA-like_sf"/>
</dbReference>
<dbReference type="SUPFAM" id="SSF103088">
    <property type="entry name" value="OmpA-like"/>
    <property type="match status" value="1"/>
</dbReference>
<dbReference type="InterPro" id="IPR025713">
    <property type="entry name" value="MotB-like_N_dom"/>
</dbReference>
<keyword evidence="5 9" id="KW-1133">Transmembrane helix</keyword>
<dbReference type="NCBIfam" id="NF005831">
    <property type="entry name" value="PRK07734.1"/>
    <property type="match status" value="1"/>
</dbReference>
<dbReference type="Proteomes" id="UP000450917">
    <property type="component" value="Unassembled WGS sequence"/>
</dbReference>
<evidence type="ECO:0000313" key="11">
    <source>
        <dbReference type="EMBL" id="MUG69485.1"/>
    </source>
</evidence>
<dbReference type="AlphaFoldDB" id="A0A7X2Z835"/>
<feature type="domain" description="OmpA-like" evidence="10">
    <location>
        <begin position="138"/>
        <end position="260"/>
    </location>
</feature>
<evidence type="ECO:0000256" key="3">
    <source>
        <dbReference type="ARBA" id="ARBA00022475"/>
    </source>
</evidence>